<sequence length="386" mass="44635">MSSYDKIEGFRYWDPESWRSFIREQIVPLYLLSQKLLRLGYEVASRTGNRKLSEIDSDMLKFLLGGVTEEGDYEENSLALFVSNAFGVSIDAEHYVALAKEGVNPLEHIQVQVDSDTQFLSFLREISSLSGKIAGKAGVEVNENNSFGVEELIKDPDKILQVLRDFYEKILKVTANYNYYTFFALSTRNLPFFYLMEAYPRLKDSFDGMKSFLGLRPVFEPATEITEIRNKYTIWGHSVGGLLDLLFHLNWYIWESFKQSTSPGMRDSLSEIFRFLSPPLPDLKKEYLAKAEETLKLINWELHPYLQNILRFNYRLRFNLSGIIIIESWARSGSGGTWIDLEKYLRKSFERKSIADVLYVLAPALFLGVLVLKEIKPSYIEFEGIE</sequence>
<evidence type="ECO:0000313" key="1">
    <source>
        <dbReference type="EMBL" id="HDP15445.1"/>
    </source>
</evidence>
<comment type="caution">
    <text evidence="1">The sequence shown here is derived from an EMBL/GenBank/DDBJ whole genome shotgun (WGS) entry which is preliminary data.</text>
</comment>
<organism evidence="1">
    <name type="scientific">Thermofilum adornatum</name>
    <dbReference type="NCBI Taxonomy" id="1365176"/>
    <lineage>
        <taxon>Archaea</taxon>
        <taxon>Thermoproteota</taxon>
        <taxon>Thermoprotei</taxon>
        <taxon>Thermofilales</taxon>
        <taxon>Thermofilaceae</taxon>
        <taxon>Thermofilum</taxon>
    </lineage>
</organism>
<reference evidence="1" key="1">
    <citation type="journal article" date="2020" name="mSystems">
        <title>Genome- and Community-Level Interaction Insights into Carbon Utilization and Element Cycling Functions of Hydrothermarchaeota in Hydrothermal Sediment.</title>
        <authorList>
            <person name="Zhou Z."/>
            <person name="Liu Y."/>
            <person name="Xu W."/>
            <person name="Pan J."/>
            <person name="Luo Z.H."/>
            <person name="Li M."/>
        </authorList>
    </citation>
    <scope>NUCLEOTIDE SEQUENCE [LARGE SCALE GENOMIC DNA]</scope>
    <source>
        <strain evidence="1">SpSt-116</strain>
    </source>
</reference>
<protein>
    <submittedName>
        <fullName evidence="1">Uncharacterized protein</fullName>
    </submittedName>
</protein>
<name>A0A7C1GC02_9CREN</name>
<proteinExistence type="predicted"/>
<dbReference type="AlphaFoldDB" id="A0A7C1GC02"/>
<dbReference type="EMBL" id="DSAY01000120">
    <property type="protein sequence ID" value="HDP15445.1"/>
    <property type="molecule type" value="Genomic_DNA"/>
</dbReference>
<accession>A0A7C1GC02</accession>
<gene>
    <name evidence="1" type="ORF">ENN26_06725</name>
</gene>